<keyword evidence="4" id="KW-0694">RNA-binding</keyword>
<dbReference type="GO" id="GO:0004654">
    <property type="term" value="F:polyribonucleotide nucleotidyltransferase activity"/>
    <property type="evidence" value="ECO:0007669"/>
    <property type="project" value="InterPro"/>
</dbReference>
<evidence type="ECO:0000256" key="5">
    <source>
        <dbReference type="SAM" id="MobiDB-lite"/>
    </source>
</evidence>
<dbReference type="FunFam" id="3.30.1370.10:FF:000001">
    <property type="entry name" value="Polyribonucleotide nucleotidyltransferase"/>
    <property type="match status" value="1"/>
</dbReference>
<dbReference type="GO" id="GO:0005829">
    <property type="term" value="C:cytosol"/>
    <property type="evidence" value="ECO:0007669"/>
    <property type="project" value="TreeGrafter"/>
</dbReference>
<dbReference type="GO" id="GO:0006402">
    <property type="term" value="P:mRNA catabolic process"/>
    <property type="evidence" value="ECO:0007669"/>
    <property type="project" value="InterPro"/>
</dbReference>
<dbReference type="Pfam" id="PF00575">
    <property type="entry name" value="S1"/>
    <property type="match status" value="1"/>
</dbReference>
<protein>
    <recommendedName>
        <fullName evidence="6">S1 motif domain-containing protein</fullName>
    </recommendedName>
</protein>
<dbReference type="InterPro" id="IPR036612">
    <property type="entry name" value="KH_dom_type_1_sf"/>
</dbReference>
<dbReference type="SUPFAM" id="SSF50249">
    <property type="entry name" value="Nucleic acid-binding proteins"/>
    <property type="match status" value="1"/>
</dbReference>
<accession>X0VGF0</accession>
<feature type="domain" description="S1 motif" evidence="6">
    <location>
        <begin position="98"/>
        <end position="167"/>
    </location>
</feature>
<sequence length="203" mass="22357">KAKEGREFILEKMLEVIPEPRKELSKYAPLIMTMEINPDAIRYVIGKGGETIQKITAECEVDIDISDEGVVSITAPDQEKGEKAQKWIDTLTKEPEIGEIYENAKVVKIMDFGAFVEFLPGKEGLVHISEMSKERVGKVEDVVKVGDEVRVKLIKIDDQGRNNLSMKAAADSAKQSAAPPKPHGSSKPKSEKVPGTTAVRKVN</sequence>
<feature type="compositionally biased region" description="Low complexity" evidence="5">
    <location>
        <begin position="165"/>
        <end position="187"/>
    </location>
</feature>
<evidence type="ECO:0000256" key="1">
    <source>
        <dbReference type="ARBA" id="ARBA00022679"/>
    </source>
</evidence>
<dbReference type="PROSITE" id="PS50126">
    <property type="entry name" value="S1"/>
    <property type="match status" value="1"/>
</dbReference>
<evidence type="ECO:0000256" key="2">
    <source>
        <dbReference type="ARBA" id="ARBA00022695"/>
    </source>
</evidence>
<dbReference type="SMART" id="SM00316">
    <property type="entry name" value="S1"/>
    <property type="match status" value="1"/>
</dbReference>
<dbReference type="InterPro" id="IPR012162">
    <property type="entry name" value="PNPase"/>
</dbReference>
<dbReference type="GO" id="GO:0003723">
    <property type="term" value="F:RNA binding"/>
    <property type="evidence" value="ECO:0007669"/>
    <property type="project" value="UniProtKB-KW"/>
</dbReference>
<gene>
    <name evidence="7" type="ORF">S01H1_56302</name>
</gene>
<proteinExistence type="predicted"/>
<dbReference type="AlphaFoldDB" id="X0VGF0"/>
<dbReference type="CDD" id="cd02393">
    <property type="entry name" value="KH-I_PNPase"/>
    <property type="match status" value="1"/>
</dbReference>
<dbReference type="PANTHER" id="PTHR11252:SF0">
    <property type="entry name" value="POLYRIBONUCLEOTIDE NUCLEOTIDYLTRANSFERASE 1, MITOCHONDRIAL"/>
    <property type="match status" value="1"/>
</dbReference>
<dbReference type="InterPro" id="IPR003029">
    <property type="entry name" value="S1_domain"/>
</dbReference>
<organism evidence="7">
    <name type="scientific">marine sediment metagenome</name>
    <dbReference type="NCBI Taxonomy" id="412755"/>
    <lineage>
        <taxon>unclassified sequences</taxon>
        <taxon>metagenomes</taxon>
        <taxon>ecological metagenomes</taxon>
    </lineage>
</organism>
<dbReference type="FunFam" id="2.40.50.140:FF:000023">
    <property type="entry name" value="Polyribonucleotide nucleotidyltransferase"/>
    <property type="match status" value="1"/>
</dbReference>
<dbReference type="SUPFAM" id="SSF54791">
    <property type="entry name" value="Eukaryotic type KH-domain (KH-domain type I)"/>
    <property type="match status" value="1"/>
</dbReference>
<dbReference type="Gene3D" id="3.30.1370.10">
    <property type="entry name" value="K Homology domain, type 1"/>
    <property type="match status" value="1"/>
</dbReference>
<evidence type="ECO:0000313" key="7">
    <source>
        <dbReference type="EMBL" id="GAG17370.1"/>
    </source>
</evidence>
<dbReference type="SMART" id="SM00322">
    <property type="entry name" value="KH"/>
    <property type="match status" value="1"/>
</dbReference>
<dbReference type="Gene3D" id="2.40.50.140">
    <property type="entry name" value="Nucleic acid-binding proteins"/>
    <property type="match status" value="1"/>
</dbReference>
<keyword evidence="1" id="KW-0808">Transferase</keyword>
<dbReference type="InterPro" id="IPR004088">
    <property type="entry name" value="KH_dom_type_1"/>
</dbReference>
<dbReference type="GO" id="GO:0000175">
    <property type="term" value="F:3'-5'-RNA exonuclease activity"/>
    <property type="evidence" value="ECO:0007669"/>
    <property type="project" value="TreeGrafter"/>
</dbReference>
<comment type="caution">
    <text evidence="7">The sequence shown here is derived from an EMBL/GenBank/DDBJ whole genome shotgun (WGS) entry which is preliminary data.</text>
</comment>
<dbReference type="CDD" id="cd04472">
    <property type="entry name" value="S1_PNPase"/>
    <property type="match status" value="1"/>
</dbReference>
<dbReference type="PANTHER" id="PTHR11252">
    <property type="entry name" value="POLYRIBONUCLEOTIDE NUCLEOTIDYLTRANSFERASE"/>
    <property type="match status" value="1"/>
</dbReference>
<dbReference type="PROSITE" id="PS50084">
    <property type="entry name" value="KH_TYPE_1"/>
    <property type="match status" value="1"/>
</dbReference>
<dbReference type="InterPro" id="IPR004087">
    <property type="entry name" value="KH_dom"/>
</dbReference>
<reference evidence="7" key="1">
    <citation type="journal article" date="2014" name="Front. Microbiol.">
        <title>High frequency of phylogenetically diverse reductive dehalogenase-homologous genes in deep subseafloor sedimentary metagenomes.</title>
        <authorList>
            <person name="Kawai M."/>
            <person name="Futagami T."/>
            <person name="Toyoda A."/>
            <person name="Takaki Y."/>
            <person name="Nishi S."/>
            <person name="Hori S."/>
            <person name="Arai W."/>
            <person name="Tsubouchi T."/>
            <person name="Morono Y."/>
            <person name="Uchiyama I."/>
            <person name="Ito T."/>
            <person name="Fujiyama A."/>
            <person name="Inagaki F."/>
            <person name="Takami H."/>
        </authorList>
    </citation>
    <scope>NUCLEOTIDE SEQUENCE</scope>
    <source>
        <strain evidence="7">Expedition CK06-06</strain>
    </source>
</reference>
<name>X0VGF0_9ZZZZ</name>
<keyword evidence="3" id="KW-0460">Magnesium</keyword>
<feature type="non-terminal residue" evidence="7">
    <location>
        <position position="1"/>
    </location>
</feature>
<dbReference type="Pfam" id="PF00013">
    <property type="entry name" value="KH_1"/>
    <property type="match status" value="1"/>
</dbReference>
<evidence type="ECO:0000259" key="6">
    <source>
        <dbReference type="PROSITE" id="PS50126"/>
    </source>
</evidence>
<dbReference type="EMBL" id="BARS01036650">
    <property type="protein sequence ID" value="GAG17370.1"/>
    <property type="molecule type" value="Genomic_DNA"/>
</dbReference>
<feature type="region of interest" description="Disordered" evidence="5">
    <location>
        <begin position="164"/>
        <end position="203"/>
    </location>
</feature>
<evidence type="ECO:0000256" key="4">
    <source>
        <dbReference type="ARBA" id="ARBA00022884"/>
    </source>
</evidence>
<dbReference type="InterPro" id="IPR012340">
    <property type="entry name" value="NA-bd_OB-fold"/>
</dbReference>
<keyword evidence="2" id="KW-0548">Nucleotidyltransferase</keyword>
<evidence type="ECO:0000256" key="3">
    <source>
        <dbReference type="ARBA" id="ARBA00022842"/>
    </source>
</evidence>